<organism evidence="1 2">
    <name type="scientific">Marinomonas mediterranea (strain ATCC 700492 / JCM 21426 / NBRC 103028 / MMB-1)</name>
    <dbReference type="NCBI Taxonomy" id="717774"/>
    <lineage>
        <taxon>Bacteria</taxon>
        <taxon>Pseudomonadati</taxon>
        <taxon>Pseudomonadota</taxon>
        <taxon>Gammaproteobacteria</taxon>
        <taxon>Oceanospirillales</taxon>
        <taxon>Oceanospirillaceae</taxon>
        <taxon>Marinomonas</taxon>
    </lineage>
</organism>
<dbReference type="Proteomes" id="UP000001062">
    <property type="component" value="Chromosome"/>
</dbReference>
<dbReference type="NCBIfam" id="NF038174">
    <property type="entry name" value="maturase_GoxB"/>
    <property type="match status" value="1"/>
</dbReference>
<sequence>MISSTLYDVAIVGGGLAGAAAVIALKQSGFSIVWIRPKMESIEYKVGESLAPAANPILAELGLSYLLDTPEHRSSNTTFSAWGQEALVERNSVIHLEGAGHIVNRAKLEMDLYSLATEESDLVIESKLKEISERNGNWLIPADSEEQNTVADKPVSTRFAIDASGRTQALGKILSKQNVTKLKTDDHLVCAYAFLKQRPNSEVLATPATLIESTKNGWWYASLLSNGDLSVNFYTDPDLMPRGVTNELDVWRALLDQTTHIAHWIDDAEFEVNSEPELTSAATRWLTPAAGIAKKAGWMAIGDAAASFDPLSAHGMTTAFWAAAQSQKIVASYLANDYSALQKYTDAVKKGRRNYLLQRNSMYSHEKRFRNNTFWKRRL</sequence>
<dbReference type="PANTHER" id="PTHR43747">
    <property type="entry name" value="FAD-BINDING PROTEIN"/>
    <property type="match status" value="1"/>
</dbReference>
<keyword evidence="2" id="KW-1185">Reference proteome</keyword>
<dbReference type="Gene3D" id="3.50.50.60">
    <property type="entry name" value="FAD/NAD(P)-binding domain"/>
    <property type="match status" value="1"/>
</dbReference>
<protein>
    <recommendedName>
        <fullName evidence="3">FAD dependent oxidoreductase</fullName>
    </recommendedName>
</protein>
<accession>F2JZR3</accession>
<dbReference type="STRING" id="717774.Marme_1654"/>
<dbReference type="HOGENOM" id="CLU_024648_6_0_6"/>
<dbReference type="InterPro" id="IPR036188">
    <property type="entry name" value="FAD/NAD-bd_sf"/>
</dbReference>
<dbReference type="PANTHER" id="PTHR43747:SF1">
    <property type="entry name" value="SLR1998 PROTEIN"/>
    <property type="match status" value="1"/>
</dbReference>
<dbReference type="OrthoDB" id="6310849at2"/>
<dbReference type="eggNOG" id="COG0644">
    <property type="taxonomic scope" value="Bacteria"/>
</dbReference>
<reference evidence="1 2" key="1">
    <citation type="journal article" date="2012" name="Stand. Genomic Sci.">
        <title>Complete genome sequence of the melanogenic marine bacterium Marinomonas mediterranea type strain (MMB-1(T)).</title>
        <authorList>
            <person name="Lucas-Elio P."/>
            <person name="Goodwin L."/>
            <person name="Woyke T."/>
            <person name="Pitluck S."/>
            <person name="Nolan M."/>
            <person name="Kyrpides N.C."/>
            <person name="Detter J.C."/>
            <person name="Copeland A."/>
            <person name="Teshima H."/>
            <person name="Bruce D."/>
            <person name="Detter C."/>
            <person name="Tapia R."/>
            <person name="Han S."/>
            <person name="Land M.L."/>
            <person name="Ivanova N."/>
            <person name="Mikhailova N."/>
            <person name="Johnston A.W."/>
            <person name="Sanchez-Amat A."/>
        </authorList>
    </citation>
    <scope>NUCLEOTIDE SEQUENCE [LARGE SCALE GENOMIC DNA]</scope>
    <source>
        <strain evidence="2">ATCC 700492 / JCM 21426 / NBRC 103028 / MMB-1</strain>
    </source>
</reference>
<gene>
    <name evidence="1" type="ordered locus">Marme_1654</name>
</gene>
<dbReference type="SUPFAM" id="SSF51905">
    <property type="entry name" value="FAD/NAD(P)-binding domain"/>
    <property type="match status" value="1"/>
</dbReference>
<dbReference type="EMBL" id="CP002583">
    <property type="protein sequence ID" value="ADZ90917.1"/>
    <property type="molecule type" value="Genomic_DNA"/>
</dbReference>
<dbReference type="SMR" id="F2JZR3"/>
<dbReference type="RefSeq" id="WP_013660822.1">
    <property type="nucleotide sequence ID" value="NC_015276.1"/>
</dbReference>
<dbReference type="InterPro" id="IPR050816">
    <property type="entry name" value="Flavin-dep_Halogenase_NPB"/>
</dbReference>
<dbReference type="AlphaFoldDB" id="F2JZR3"/>
<evidence type="ECO:0000313" key="2">
    <source>
        <dbReference type="Proteomes" id="UP000001062"/>
    </source>
</evidence>
<evidence type="ECO:0008006" key="3">
    <source>
        <dbReference type="Google" id="ProtNLM"/>
    </source>
</evidence>
<evidence type="ECO:0000313" key="1">
    <source>
        <dbReference type="EMBL" id="ADZ90917.1"/>
    </source>
</evidence>
<dbReference type="PATRIC" id="fig|717774.3.peg.1718"/>
<proteinExistence type="predicted"/>
<dbReference type="KEGG" id="mme:Marme_1654"/>
<name>F2JZR3_MARM1</name>
<dbReference type="Gene3D" id="3.30.9.100">
    <property type="match status" value="1"/>
</dbReference>